<dbReference type="EMBL" id="JACHNZ010000016">
    <property type="protein sequence ID" value="MBB4632059.1"/>
    <property type="molecule type" value="Genomic_DNA"/>
</dbReference>
<keyword evidence="5 9" id="KW-0798">TonB box</keyword>
<feature type="domain" description="TonB-dependent receptor plug" evidence="12">
    <location>
        <begin position="59"/>
        <end position="165"/>
    </location>
</feature>
<dbReference type="SUPFAM" id="SSF56935">
    <property type="entry name" value="Porins"/>
    <property type="match status" value="1"/>
</dbReference>
<keyword evidence="3 8" id="KW-1134">Transmembrane beta strand</keyword>
<comment type="similarity">
    <text evidence="8 9">Belongs to the TonB-dependent receptor family.</text>
</comment>
<evidence type="ECO:0000256" key="3">
    <source>
        <dbReference type="ARBA" id="ARBA00022452"/>
    </source>
</evidence>
<evidence type="ECO:0000313" key="13">
    <source>
        <dbReference type="EMBL" id="MBB4632059.1"/>
    </source>
</evidence>
<gene>
    <name evidence="13" type="ORF">GGQ98_001676</name>
</gene>
<accession>A0A7W7F6T5</accession>
<dbReference type="Gene3D" id="2.40.170.20">
    <property type="entry name" value="TonB-dependent receptor, beta-barrel domain"/>
    <property type="match status" value="1"/>
</dbReference>
<evidence type="ECO:0000256" key="9">
    <source>
        <dbReference type="RuleBase" id="RU003357"/>
    </source>
</evidence>
<keyword evidence="10" id="KW-0732">Signal</keyword>
<evidence type="ECO:0000256" key="2">
    <source>
        <dbReference type="ARBA" id="ARBA00022448"/>
    </source>
</evidence>
<dbReference type="PROSITE" id="PS52016">
    <property type="entry name" value="TONB_DEPENDENT_REC_3"/>
    <property type="match status" value="1"/>
</dbReference>
<feature type="chain" id="PRO_5030775009" evidence="10">
    <location>
        <begin position="34"/>
        <end position="913"/>
    </location>
</feature>
<protein>
    <submittedName>
        <fullName evidence="13">Outer membrane receptor protein involved in Fe transport</fullName>
    </submittedName>
</protein>
<keyword evidence="13" id="KW-0675">Receptor</keyword>
<keyword evidence="6 8" id="KW-0472">Membrane</keyword>
<comment type="caution">
    <text evidence="13">The sequence shown here is derived from an EMBL/GenBank/DDBJ whole genome shotgun (WGS) entry which is preliminary data.</text>
</comment>
<name>A0A7W7F6T5_9SPHN</name>
<dbReference type="AlphaFoldDB" id="A0A7W7F6T5"/>
<sequence length="913" mass="97531">MTSTLGIRSPIRMVSASALALGAALAFPVSALAQTAESTAADSDVIIITGSRISTVGFDAPTPTTVVSAADLKLGGRTDIQAALADLPQFRMTQSATSTNTVTSSGQSPADLRGLGAARTLVLVNGRRHVSSNDLQTIPYSLVKSIDVVTGGASAAYGSDAVAGVVNVLLDNKREGFELGAQTGISSRGDGAKYMLEGSGGFSFADGRGHFIVGGDYLNDKGVIPGTSRPRIGASGFFPGADGRLYPTAGLRESNRHEDGVITSGVLAGQVFNGDGTLRPFQYGTQRPGAPTLMIGGEGYHIDNYRSLSAPIQRANVLARASYDLTDTLNVWVEGNYNRVWDERPFFPDLWINQLTISAQNPFLSDTIRNQLATAGETSFTMGRAVTDVALAHYDYTRETYQVSIGVDGSFGDGKWRYNAYYSHGEQTQDQTLRDITLRQNFLDAVNAVEGPGGTPVCSIALTDPTTACRPLNLFGSGNADQAAVDYVTADWNAYTTTWLDSMGASISGEPFDLWNEPVSIAAGIEYREQAFSTSYDDNSLASRFGTINGQNIAKTGNNVKEAFVEVAVPLLANLPFVEKLMFNGAARVSDYSTRGSIWSWKVGAVWDINDSIKLRATRSRDIRAANLTEMFSLRSTLFTTVVDEGIPATRPTTSIILYTGGNPEVSPEIADTFTVGVALSPSFMPGFRFSADYYDIKINDVITTLTAQQIVNSCYLQGNTGACSQIVRNGAGAITEINAAFINVAKFTNKGIDFEASYQSNLDSIGLPGQLNIRGLANYVDSLAVDNGILTIEGAGYLGSQATYLIPKWRGTLSATYESETFGADIRTRYVDGGGYAPANVLAGQGDGVGISSRWYFDLGARVYIPYGDDKKFTVYGSVQNLFDRAPAVAAVSSPYHDLIGRYFTVGARLNF</sequence>
<reference evidence="13 14" key="1">
    <citation type="submission" date="2020-08" db="EMBL/GenBank/DDBJ databases">
        <title>Genomic Encyclopedia of Type Strains, Phase IV (KMG-IV): sequencing the most valuable type-strain genomes for metagenomic binning, comparative biology and taxonomic classification.</title>
        <authorList>
            <person name="Goeker M."/>
        </authorList>
    </citation>
    <scope>NUCLEOTIDE SEQUENCE [LARGE SCALE GENOMIC DNA]</scope>
    <source>
        <strain evidence="13 14">DSM 17328</strain>
    </source>
</reference>
<evidence type="ECO:0000256" key="10">
    <source>
        <dbReference type="SAM" id="SignalP"/>
    </source>
</evidence>
<keyword evidence="7 8" id="KW-0998">Cell outer membrane</keyword>
<comment type="subcellular location">
    <subcellularLocation>
        <location evidence="1 8">Cell outer membrane</location>
        <topology evidence="1 8">Multi-pass membrane protein</topology>
    </subcellularLocation>
</comment>
<evidence type="ECO:0000256" key="7">
    <source>
        <dbReference type="ARBA" id="ARBA00023237"/>
    </source>
</evidence>
<evidence type="ECO:0000256" key="1">
    <source>
        <dbReference type="ARBA" id="ARBA00004571"/>
    </source>
</evidence>
<proteinExistence type="inferred from homology"/>
<organism evidence="13 14">
    <name type="scientific">Sphingosinicella soli</name>
    <dbReference type="NCBI Taxonomy" id="333708"/>
    <lineage>
        <taxon>Bacteria</taxon>
        <taxon>Pseudomonadati</taxon>
        <taxon>Pseudomonadota</taxon>
        <taxon>Alphaproteobacteria</taxon>
        <taxon>Sphingomonadales</taxon>
        <taxon>Sphingosinicellaceae</taxon>
        <taxon>Sphingosinicella</taxon>
    </lineage>
</organism>
<evidence type="ECO:0000313" key="14">
    <source>
        <dbReference type="Proteomes" id="UP000566324"/>
    </source>
</evidence>
<evidence type="ECO:0000256" key="5">
    <source>
        <dbReference type="ARBA" id="ARBA00023077"/>
    </source>
</evidence>
<dbReference type="Proteomes" id="UP000566324">
    <property type="component" value="Unassembled WGS sequence"/>
</dbReference>
<dbReference type="InterPro" id="IPR000531">
    <property type="entry name" value="Beta-barrel_TonB"/>
</dbReference>
<dbReference type="InterPro" id="IPR039426">
    <property type="entry name" value="TonB-dep_rcpt-like"/>
</dbReference>
<dbReference type="Pfam" id="PF07715">
    <property type="entry name" value="Plug"/>
    <property type="match status" value="1"/>
</dbReference>
<dbReference type="PANTHER" id="PTHR47234:SF3">
    <property type="entry name" value="SECRETIN_TONB SHORT N-TERMINAL DOMAIN-CONTAINING PROTEIN"/>
    <property type="match status" value="1"/>
</dbReference>
<dbReference type="RefSeq" id="WP_184067886.1">
    <property type="nucleotide sequence ID" value="NZ_JACHNZ010000016.1"/>
</dbReference>
<keyword evidence="14" id="KW-1185">Reference proteome</keyword>
<dbReference type="PANTHER" id="PTHR47234">
    <property type="match status" value="1"/>
</dbReference>
<dbReference type="Gene3D" id="2.170.130.10">
    <property type="entry name" value="TonB-dependent receptor, plug domain"/>
    <property type="match status" value="1"/>
</dbReference>
<evidence type="ECO:0000256" key="4">
    <source>
        <dbReference type="ARBA" id="ARBA00022692"/>
    </source>
</evidence>
<keyword evidence="4 8" id="KW-0812">Transmembrane</keyword>
<evidence type="ECO:0000259" key="11">
    <source>
        <dbReference type="Pfam" id="PF00593"/>
    </source>
</evidence>
<feature type="signal peptide" evidence="10">
    <location>
        <begin position="1"/>
        <end position="33"/>
    </location>
</feature>
<evidence type="ECO:0000259" key="12">
    <source>
        <dbReference type="Pfam" id="PF07715"/>
    </source>
</evidence>
<dbReference type="GO" id="GO:0009279">
    <property type="term" value="C:cell outer membrane"/>
    <property type="evidence" value="ECO:0007669"/>
    <property type="project" value="UniProtKB-SubCell"/>
</dbReference>
<feature type="domain" description="TonB-dependent receptor-like beta-barrel" evidence="11">
    <location>
        <begin position="390"/>
        <end position="883"/>
    </location>
</feature>
<dbReference type="InterPro" id="IPR036942">
    <property type="entry name" value="Beta-barrel_TonB_sf"/>
</dbReference>
<dbReference type="InterPro" id="IPR012910">
    <property type="entry name" value="Plug_dom"/>
</dbReference>
<evidence type="ECO:0000256" key="6">
    <source>
        <dbReference type="ARBA" id="ARBA00023136"/>
    </source>
</evidence>
<dbReference type="InterPro" id="IPR037066">
    <property type="entry name" value="Plug_dom_sf"/>
</dbReference>
<keyword evidence="2 8" id="KW-0813">Transport</keyword>
<dbReference type="Pfam" id="PF00593">
    <property type="entry name" value="TonB_dep_Rec_b-barrel"/>
    <property type="match status" value="1"/>
</dbReference>
<evidence type="ECO:0000256" key="8">
    <source>
        <dbReference type="PROSITE-ProRule" id="PRU01360"/>
    </source>
</evidence>